<dbReference type="Proteomes" id="UP000694548">
    <property type="component" value="Chromosome sgr09"/>
</dbReference>
<evidence type="ECO:0000256" key="1">
    <source>
        <dbReference type="SAM" id="MobiDB-lite"/>
    </source>
</evidence>
<name>A0A8C6VW67_NOTFU</name>
<organism evidence="2 3">
    <name type="scientific">Nothobranchius furzeri</name>
    <name type="common">Turquoise killifish</name>
    <dbReference type="NCBI Taxonomy" id="105023"/>
    <lineage>
        <taxon>Eukaryota</taxon>
        <taxon>Metazoa</taxon>
        <taxon>Chordata</taxon>
        <taxon>Craniata</taxon>
        <taxon>Vertebrata</taxon>
        <taxon>Euteleostomi</taxon>
        <taxon>Actinopterygii</taxon>
        <taxon>Neopterygii</taxon>
        <taxon>Teleostei</taxon>
        <taxon>Neoteleostei</taxon>
        <taxon>Acanthomorphata</taxon>
        <taxon>Ovalentaria</taxon>
        <taxon>Atherinomorphae</taxon>
        <taxon>Cyprinodontiformes</taxon>
        <taxon>Nothobranchiidae</taxon>
        <taxon>Nothobranchius</taxon>
    </lineage>
</organism>
<dbReference type="Ensembl" id="ENSNFUT00015046696.1">
    <property type="protein sequence ID" value="ENSNFUP00015044748.1"/>
    <property type="gene ID" value="ENSNFUG00015021293.1"/>
</dbReference>
<keyword evidence="3" id="KW-1185">Reference proteome</keyword>
<feature type="region of interest" description="Disordered" evidence="1">
    <location>
        <begin position="36"/>
        <end position="57"/>
    </location>
</feature>
<reference evidence="2" key="1">
    <citation type="submission" date="2014-08" db="EMBL/GenBank/DDBJ databases">
        <authorList>
            <person name="Senf B."/>
            <person name="Petzold A."/>
            <person name="Downie B.R."/>
            <person name="Koch P."/>
            <person name="Platzer M."/>
        </authorList>
    </citation>
    <scope>NUCLEOTIDE SEQUENCE [LARGE SCALE GENOMIC DNA]</scope>
    <source>
        <strain evidence="2">GRZ</strain>
    </source>
</reference>
<protein>
    <submittedName>
        <fullName evidence="2">Uncharacterized protein</fullName>
    </submittedName>
</protein>
<proteinExistence type="predicted"/>
<dbReference type="AlphaFoldDB" id="A0A8C6VW67"/>
<evidence type="ECO:0000313" key="3">
    <source>
        <dbReference type="Proteomes" id="UP000694548"/>
    </source>
</evidence>
<accession>A0A8C6VW67</accession>
<evidence type="ECO:0000313" key="2">
    <source>
        <dbReference type="Ensembl" id="ENSNFUP00015044748.1"/>
    </source>
</evidence>
<reference evidence="2" key="2">
    <citation type="submission" date="2025-08" db="UniProtKB">
        <authorList>
            <consortium name="Ensembl"/>
        </authorList>
    </citation>
    <scope>IDENTIFICATION</scope>
</reference>
<reference evidence="2" key="3">
    <citation type="submission" date="2025-09" db="UniProtKB">
        <authorList>
            <consortium name="Ensembl"/>
        </authorList>
    </citation>
    <scope>IDENTIFICATION</scope>
</reference>
<sequence length="57" mass="6597">MVKTCSAVGCRNRLDKGSNIKFHWFWAGKIHRKQKTGKPSFISASVPKHSQCMHRRK</sequence>